<proteinExistence type="predicted"/>
<sequence>MWNRRANSRAVGVPIQGDIVDYSDAYMVWYRQHTWLLINHFRRQQPSSFLPAAPPLTALAQFVAKWNAKFNAEVRSMPREVPPHYRTLLTYYGTESAHCLQETGFQHLLQPLQNLDIGEAEDELREDSPLADFRRKVQRRGSNLSPVPEDDTPKYPPQSSRAKRQPIRKGKKKKT</sequence>
<name>A0AAW1I2N1_SAPOF</name>
<protein>
    <submittedName>
        <fullName evidence="2">Uncharacterized protein</fullName>
    </submittedName>
</protein>
<feature type="compositionally biased region" description="Basic residues" evidence="1">
    <location>
        <begin position="161"/>
        <end position="175"/>
    </location>
</feature>
<comment type="caution">
    <text evidence="2">The sequence shown here is derived from an EMBL/GenBank/DDBJ whole genome shotgun (WGS) entry which is preliminary data.</text>
</comment>
<evidence type="ECO:0000313" key="2">
    <source>
        <dbReference type="EMBL" id="KAK9683390.1"/>
    </source>
</evidence>
<accession>A0AAW1I2N1</accession>
<feature type="compositionally biased region" description="Basic and acidic residues" evidence="1">
    <location>
        <begin position="126"/>
        <end position="135"/>
    </location>
</feature>
<dbReference type="Proteomes" id="UP001443914">
    <property type="component" value="Unassembled WGS sequence"/>
</dbReference>
<organism evidence="2 3">
    <name type="scientific">Saponaria officinalis</name>
    <name type="common">Common soapwort</name>
    <name type="synonym">Lychnis saponaria</name>
    <dbReference type="NCBI Taxonomy" id="3572"/>
    <lineage>
        <taxon>Eukaryota</taxon>
        <taxon>Viridiplantae</taxon>
        <taxon>Streptophyta</taxon>
        <taxon>Embryophyta</taxon>
        <taxon>Tracheophyta</taxon>
        <taxon>Spermatophyta</taxon>
        <taxon>Magnoliopsida</taxon>
        <taxon>eudicotyledons</taxon>
        <taxon>Gunneridae</taxon>
        <taxon>Pentapetalae</taxon>
        <taxon>Caryophyllales</taxon>
        <taxon>Caryophyllaceae</taxon>
        <taxon>Caryophylleae</taxon>
        <taxon>Saponaria</taxon>
    </lineage>
</organism>
<dbReference type="EMBL" id="JBDFQZ010000010">
    <property type="protein sequence ID" value="KAK9683390.1"/>
    <property type="molecule type" value="Genomic_DNA"/>
</dbReference>
<feature type="region of interest" description="Disordered" evidence="1">
    <location>
        <begin position="124"/>
        <end position="175"/>
    </location>
</feature>
<evidence type="ECO:0000313" key="3">
    <source>
        <dbReference type="Proteomes" id="UP001443914"/>
    </source>
</evidence>
<evidence type="ECO:0000256" key="1">
    <source>
        <dbReference type="SAM" id="MobiDB-lite"/>
    </source>
</evidence>
<dbReference type="AlphaFoldDB" id="A0AAW1I2N1"/>
<reference evidence="2" key="1">
    <citation type="submission" date="2024-03" db="EMBL/GenBank/DDBJ databases">
        <title>WGS assembly of Saponaria officinalis var. Norfolk2.</title>
        <authorList>
            <person name="Jenkins J."/>
            <person name="Shu S."/>
            <person name="Grimwood J."/>
            <person name="Barry K."/>
            <person name="Goodstein D."/>
            <person name="Schmutz J."/>
            <person name="Leebens-Mack J."/>
            <person name="Osbourn A."/>
        </authorList>
    </citation>
    <scope>NUCLEOTIDE SEQUENCE [LARGE SCALE GENOMIC DNA]</scope>
    <source>
        <strain evidence="2">JIC</strain>
    </source>
</reference>
<gene>
    <name evidence="2" type="ORF">RND81_10G137200</name>
</gene>
<keyword evidence="3" id="KW-1185">Reference proteome</keyword>